<gene>
    <name evidence="2" type="ORF">H9847_04920</name>
</gene>
<evidence type="ECO:0000259" key="1">
    <source>
        <dbReference type="Pfam" id="PF09820"/>
    </source>
</evidence>
<evidence type="ECO:0000313" key="3">
    <source>
        <dbReference type="Proteomes" id="UP000733611"/>
    </source>
</evidence>
<dbReference type="InterPro" id="IPR018631">
    <property type="entry name" value="AAA-ATPase-like_dom"/>
</dbReference>
<sequence length="84" mass="9572">MEPSELVQYPLRKFPLGVPSWDSIRQRNLFFVDKTAMLDSLVTDFSRVFISRPRRMGKTSLCLTLAELFAHGDSEKFAGTAIHP</sequence>
<reference evidence="2" key="1">
    <citation type="journal article" date="2021" name="PeerJ">
        <title>Extensive microbial diversity within the chicken gut microbiome revealed by metagenomics and culture.</title>
        <authorList>
            <person name="Gilroy R."/>
            <person name="Ravi A."/>
            <person name="Getino M."/>
            <person name="Pursley I."/>
            <person name="Horton D.L."/>
            <person name="Alikhan N.F."/>
            <person name="Baker D."/>
            <person name="Gharbi K."/>
            <person name="Hall N."/>
            <person name="Watson M."/>
            <person name="Adriaenssens E.M."/>
            <person name="Foster-Nyarko E."/>
            <person name="Jarju S."/>
            <person name="Secka A."/>
            <person name="Antonio M."/>
            <person name="Oren A."/>
            <person name="Chaudhuri R.R."/>
            <person name="La Ragione R."/>
            <person name="Hildebrand F."/>
            <person name="Pallen M.J."/>
        </authorList>
    </citation>
    <scope>NUCLEOTIDE SEQUENCE</scope>
    <source>
        <strain evidence="2">378</strain>
    </source>
</reference>
<protein>
    <submittedName>
        <fullName evidence="2">AAA family ATPase</fullName>
    </submittedName>
</protein>
<organism evidence="2 3">
    <name type="scientific">Candidatus Anaerobiospirillum pullicola</name>
    <dbReference type="NCBI Taxonomy" id="2838451"/>
    <lineage>
        <taxon>Bacteria</taxon>
        <taxon>Pseudomonadati</taxon>
        <taxon>Pseudomonadota</taxon>
        <taxon>Gammaproteobacteria</taxon>
        <taxon>Aeromonadales</taxon>
        <taxon>Succinivibrionaceae</taxon>
        <taxon>Anaerobiospirillum</taxon>
    </lineage>
</organism>
<evidence type="ECO:0000313" key="2">
    <source>
        <dbReference type="EMBL" id="MBU3844197.1"/>
    </source>
</evidence>
<comment type="caution">
    <text evidence="2">The sequence shown here is derived from an EMBL/GenBank/DDBJ whole genome shotgun (WGS) entry which is preliminary data.</text>
</comment>
<dbReference type="Pfam" id="PF09820">
    <property type="entry name" value="AAA-ATPase_like"/>
    <property type="match status" value="1"/>
</dbReference>
<dbReference type="Proteomes" id="UP000733611">
    <property type="component" value="Unassembled WGS sequence"/>
</dbReference>
<reference evidence="2" key="2">
    <citation type="submission" date="2021-04" db="EMBL/GenBank/DDBJ databases">
        <authorList>
            <person name="Gilroy R."/>
        </authorList>
    </citation>
    <scope>NUCLEOTIDE SEQUENCE</scope>
    <source>
        <strain evidence="2">378</strain>
    </source>
</reference>
<dbReference type="EMBL" id="JAHLFE010000097">
    <property type="protein sequence ID" value="MBU3844197.1"/>
    <property type="molecule type" value="Genomic_DNA"/>
</dbReference>
<dbReference type="AlphaFoldDB" id="A0A948WZ52"/>
<accession>A0A948WZ52</accession>
<name>A0A948WZ52_9GAMM</name>
<proteinExistence type="predicted"/>
<feature type="domain" description="AAA-ATPase-like" evidence="1">
    <location>
        <begin position="15"/>
        <end position="83"/>
    </location>
</feature>